<evidence type="ECO:0000313" key="18">
    <source>
        <dbReference type="Proteomes" id="UP000565441"/>
    </source>
</evidence>
<dbReference type="InterPro" id="IPR001680">
    <property type="entry name" value="WD40_rpt"/>
</dbReference>
<keyword evidence="12 15" id="KW-0234">DNA repair</keyword>
<dbReference type="SUPFAM" id="SSF50978">
    <property type="entry name" value="WD40 repeat-like"/>
    <property type="match status" value="1"/>
</dbReference>
<evidence type="ECO:0000256" key="11">
    <source>
        <dbReference type="ARBA" id="ARBA00023187"/>
    </source>
</evidence>
<dbReference type="PROSITE" id="PS50294">
    <property type="entry name" value="WD_REPEATS_REGION"/>
    <property type="match status" value="1"/>
</dbReference>
<accession>A0A8H5M1T0</accession>
<dbReference type="Pfam" id="PF12894">
    <property type="entry name" value="ANAPC4_WD40"/>
    <property type="match status" value="1"/>
</dbReference>
<dbReference type="InterPro" id="IPR036322">
    <property type="entry name" value="WD40_repeat_dom_sf"/>
</dbReference>
<evidence type="ECO:0000256" key="15">
    <source>
        <dbReference type="RuleBase" id="RU367101"/>
    </source>
</evidence>
<keyword evidence="11 15" id="KW-0508">mRNA splicing</keyword>
<evidence type="ECO:0000259" key="16">
    <source>
        <dbReference type="PROSITE" id="PS51698"/>
    </source>
</evidence>
<dbReference type="GO" id="GO:0071006">
    <property type="term" value="C:U2-type catalytic step 1 spliceosome"/>
    <property type="evidence" value="ECO:0007669"/>
    <property type="project" value="TreeGrafter"/>
</dbReference>
<comment type="caution">
    <text evidence="17">The sequence shown here is derived from an EMBL/GenBank/DDBJ whole genome shotgun (WGS) entry which is preliminary data.</text>
</comment>
<dbReference type="Gene3D" id="2.130.10.10">
    <property type="entry name" value="YVTN repeat-like/Quinoprotein amine dehydrogenase"/>
    <property type="match status" value="1"/>
</dbReference>
<protein>
    <recommendedName>
        <fullName evidence="15">Pre-mRNA-processing factor 19</fullName>
        <ecNumber evidence="15">2.3.2.27</ecNumber>
    </recommendedName>
</protein>
<dbReference type="SUPFAM" id="SSF57850">
    <property type="entry name" value="RING/U-box"/>
    <property type="match status" value="1"/>
</dbReference>
<comment type="catalytic activity">
    <reaction evidence="15">
        <text>S-ubiquitinyl-[E2 ubiquitin-conjugating enzyme]-L-cysteine + [acceptor protein]-L-lysine = [E2 ubiquitin-conjugating enzyme]-L-cysteine + N(6)-ubiquitinyl-[acceptor protein]-L-lysine.</text>
        <dbReference type="EC" id="2.3.2.27"/>
    </reaction>
</comment>
<evidence type="ECO:0000256" key="5">
    <source>
        <dbReference type="ARBA" id="ARBA00022664"/>
    </source>
</evidence>
<keyword evidence="5 15" id="KW-0507">mRNA processing</keyword>
<dbReference type="InterPro" id="IPR015943">
    <property type="entry name" value="WD40/YVTN_repeat-like_dom_sf"/>
</dbReference>
<dbReference type="AlphaFoldDB" id="A0A8H5M1T0"/>
<dbReference type="GO" id="GO:0006281">
    <property type="term" value="P:DNA repair"/>
    <property type="evidence" value="ECO:0007669"/>
    <property type="project" value="UniProtKB-KW"/>
</dbReference>
<dbReference type="OrthoDB" id="687049at2759"/>
<dbReference type="GO" id="GO:0070534">
    <property type="term" value="P:protein K63-linked ubiquitination"/>
    <property type="evidence" value="ECO:0007669"/>
    <property type="project" value="UniProtKB-UniRule"/>
</dbReference>
<proteinExistence type="inferred from homology"/>
<dbReference type="InterPro" id="IPR024977">
    <property type="entry name" value="Apc4-like_WD40_dom"/>
</dbReference>
<evidence type="ECO:0000256" key="12">
    <source>
        <dbReference type="ARBA" id="ARBA00023204"/>
    </source>
</evidence>
<evidence type="ECO:0000313" key="17">
    <source>
        <dbReference type="EMBL" id="KAF5377484.1"/>
    </source>
</evidence>
<name>A0A8H5M1T0_9AGAR</name>
<dbReference type="EC" id="2.3.2.27" evidence="15"/>
<evidence type="ECO:0000256" key="7">
    <source>
        <dbReference type="ARBA" id="ARBA00022728"/>
    </source>
</evidence>
<dbReference type="FunFam" id="3.30.40.10:FF:000027">
    <property type="entry name" value="Pre-mRNA-processing factor 19, putative"/>
    <property type="match status" value="1"/>
</dbReference>
<comment type="function">
    <text evidence="15">Ubiquitin-protein ligase which is mainly involved pre-mRNA splicing and DNA repair. Required for pre-mRNA splicing as component of the spliceosome.</text>
</comment>
<evidence type="ECO:0000256" key="14">
    <source>
        <dbReference type="PROSITE-ProRule" id="PRU00221"/>
    </source>
</evidence>
<dbReference type="EMBL" id="JAACJP010000023">
    <property type="protein sequence ID" value="KAF5377484.1"/>
    <property type="molecule type" value="Genomic_DNA"/>
</dbReference>
<comment type="similarity">
    <text evidence="3 15">Belongs to the WD repeat PRP19 family.</text>
</comment>
<dbReference type="Pfam" id="PF08606">
    <property type="entry name" value="Prp19"/>
    <property type="match status" value="1"/>
</dbReference>
<reference evidence="17 18" key="1">
    <citation type="journal article" date="2020" name="ISME J.">
        <title>Uncovering the hidden diversity of litter-decomposition mechanisms in mushroom-forming fungi.</title>
        <authorList>
            <person name="Floudas D."/>
            <person name="Bentzer J."/>
            <person name="Ahren D."/>
            <person name="Johansson T."/>
            <person name="Persson P."/>
            <person name="Tunlid A."/>
        </authorList>
    </citation>
    <scope>NUCLEOTIDE SEQUENCE [LARGE SCALE GENOMIC DNA]</scope>
    <source>
        <strain evidence="17 18">CBS 661.87</strain>
    </source>
</reference>
<dbReference type="InterPro" id="IPR003613">
    <property type="entry name" value="Ubox_domain"/>
</dbReference>
<dbReference type="PROSITE" id="PS51698">
    <property type="entry name" value="U_BOX"/>
    <property type="match status" value="1"/>
</dbReference>
<comment type="subcellular location">
    <subcellularLocation>
        <location evidence="1 15">Nucleus</location>
    </subcellularLocation>
</comment>
<keyword evidence="9 15" id="KW-0227">DNA damage</keyword>
<dbReference type="GO" id="GO:0061630">
    <property type="term" value="F:ubiquitin protein ligase activity"/>
    <property type="evidence" value="ECO:0007669"/>
    <property type="project" value="UniProtKB-UniRule"/>
</dbReference>
<dbReference type="InterPro" id="IPR013083">
    <property type="entry name" value="Znf_RING/FYVE/PHD"/>
</dbReference>
<comment type="subunit">
    <text evidence="15">Homotetramer.</text>
</comment>
<dbReference type="PANTHER" id="PTHR43995">
    <property type="entry name" value="PRE-MRNA-PROCESSING FACTOR 19"/>
    <property type="match status" value="1"/>
</dbReference>
<dbReference type="InterPro" id="IPR055340">
    <property type="entry name" value="RING-Ubox_PRP19"/>
</dbReference>
<dbReference type="Proteomes" id="UP000565441">
    <property type="component" value="Unassembled WGS sequence"/>
</dbReference>
<evidence type="ECO:0000256" key="1">
    <source>
        <dbReference type="ARBA" id="ARBA00004123"/>
    </source>
</evidence>
<gene>
    <name evidence="17" type="ORF">D9615_005110</name>
</gene>
<feature type="repeat" description="WD" evidence="14">
    <location>
        <begin position="252"/>
        <end position="296"/>
    </location>
</feature>
<dbReference type="CDD" id="cd16656">
    <property type="entry name" value="RING-Ubox_PRP19"/>
    <property type="match status" value="1"/>
</dbReference>
<keyword evidence="8" id="KW-0677">Repeat</keyword>
<dbReference type="SMART" id="SM00320">
    <property type="entry name" value="WD40"/>
    <property type="match status" value="5"/>
</dbReference>
<evidence type="ECO:0000256" key="4">
    <source>
        <dbReference type="ARBA" id="ARBA00022574"/>
    </source>
</evidence>
<keyword evidence="4 14" id="KW-0853">WD repeat</keyword>
<keyword evidence="13 15" id="KW-0539">Nucleus</keyword>
<evidence type="ECO:0000256" key="10">
    <source>
        <dbReference type="ARBA" id="ARBA00022786"/>
    </source>
</evidence>
<evidence type="ECO:0000256" key="3">
    <source>
        <dbReference type="ARBA" id="ARBA00006388"/>
    </source>
</evidence>
<evidence type="ECO:0000256" key="6">
    <source>
        <dbReference type="ARBA" id="ARBA00022679"/>
    </source>
</evidence>
<evidence type="ECO:0000256" key="13">
    <source>
        <dbReference type="ARBA" id="ARBA00023242"/>
    </source>
</evidence>
<organism evidence="17 18">
    <name type="scientific">Tricholomella constricta</name>
    <dbReference type="NCBI Taxonomy" id="117010"/>
    <lineage>
        <taxon>Eukaryota</taxon>
        <taxon>Fungi</taxon>
        <taxon>Dikarya</taxon>
        <taxon>Basidiomycota</taxon>
        <taxon>Agaricomycotina</taxon>
        <taxon>Agaricomycetes</taxon>
        <taxon>Agaricomycetidae</taxon>
        <taxon>Agaricales</taxon>
        <taxon>Tricholomatineae</taxon>
        <taxon>Lyophyllaceae</taxon>
        <taxon>Tricholomella</taxon>
    </lineage>
</organism>
<dbReference type="Pfam" id="PF00400">
    <property type="entry name" value="WD40"/>
    <property type="match status" value="1"/>
</dbReference>
<dbReference type="UniPathway" id="UPA00143"/>
<evidence type="ECO:0000256" key="9">
    <source>
        <dbReference type="ARBA" id="ARBA00022763"/>
    </source>
</evidence>
<keyword evidence="6 15" id="KW-0808">Transferase</keyword>
<sequence>MFFCGISGEPPQEPVVSAKSGKVYERRLILKYITENGTDPITGDKIEEADLITIKASPETATPRPPSQTSIPALLHTLQNEWDAIVLETFVLKQQYNSTRQELSHALYSQDAASRVVARLIHERDAAREALANVQATMGITPTDTAGGDVEMAEEGAAEEGLPAAVIARIDETHQTLSAARKKRKPPAGYSTAAEVKTFTAKHTIPSLHSASPAGITSLAVSRVSPSQFLTGGNDKIVQLYDRGTDKVLASLKGHTKKINHVAFRERDGESTLLISASADKTAKVWSLDTASQEYIPKSTIRNHKGELTGLAVHPTSTLLALSSADKTYSLHDLTNFNQVFRSVPSEEAFTSLSVHPDGTLLALGTPASTIQIYDIRTGAIAASLTPPECVPFTVHTLAFSENGYHLLSPNSLSSVAIWDLRKQKATHTISLGDDFKVNKVLYDQSAQFLGVAGNVGARVFAHKTWEELIKLDEGGEVSDLVFGEQGKEIWGTTGREVRIWGVPA</sequence>
<keyword evidence="7 15" id="KW-0747">Spliceosome</keyword>
<dbReference type="PROSITE" id="PS50082">
    <property type="entry name" value="WD_REPEATS_2"/>
    <property type="match status" value="2"/>
</dbReference>
<keyword evidence="10 15" id="KW-0833">Ubl conjugation pathway</keyword>
<dbReference type="GO" id="GO:0005737">
    <property type="term" value="C:cytoplasm"/>
    <property type="evidence" value="ECO:0007669"/>
    <property type="project" value="TreeGrafter"/>
</dbReference>
<keyword evidence="18" id="KW-1185">Reference proteome</keyword>
<dbReference type="SMART" id="SM00504">
    <property type="entry name" value="Ubox"/>
    <property type="match status" value="1"/>
</dbReference>
<comment type="pathway">
    <text evidence="2 15">Protein modification; protein ubiquitination.</text>
</comment>
<evidence type="ECO:0000256" key="8">
    <source>
        <dbReference type="ARBA" id="ARBA00022737"/>
    </source>
</evidence>
<dbReference type="InterPro" id="IPR038959">
    <property type="entry name" value="Prp19"/>
</dbReference>
<dbReference type="PANTHER" id="PTHR43995:SF1">
    <property type="entry name" value="PRE-MRNA-PROCESSING FACTOR 19"/>
    <property type="match status" value="1"/>
</dbReference>
<dbReference type="GO" id="GO:0000974">
    <property type="term" value="C:Prp19 complex"/>
    <property type="evidence" value="ECO:0007669"/>
    <property type="project" value="UniProtKB-UniRule"/>
</dbReference>
<evidence type="ECO:0000256" key="2">
    <source>
        <dbReference type="ARBA" id="ARBA00004906"/>
    </source>
</evidence>
<feature type="domain" description="U-box" evidence="16">
    <location>
        <begin position="1"/>
        <end position="71"/>
    </location>
</feature>
<dbReference type="GO" id="GO:0000398">
    <property type="term" value="P:mRNA splicing, via spliceosome"/>
    <property type="evidence" value="ECO:0007669"/>
    <property type="project" value="InterPro"/>
</dbReference>
<feature type="repeat" description="WD" evidence="14">
    <location>
        <begin position="395"/>
        <end position="429"/>
    </location>
</feature>
<dbReference type="InterPro" id="IPR013915">
    <property type="entry name" value="Prp19_cc"/>
</dbReference>
<dbReference type="Gene3D" id="3.30.40.10">
    <property type="entry name" value="Zinc/RING finger domain, C3HC4 (zinc finger)"/>
    <property type="match status" value="1"/>
</dbReference>